<dbReference type="GO" id="GO:0005829">
    <property type="term" value="C:cytosol"/>
    <property type="evidence" value="ECO:0007669"/>
    <property type="project" value="TreeGrafter"/>
</dbReference>
<dbReference type="Gene3D" id="1.10.10.10">
    <property type="entry name" value="Winged helix-like DNA-binding domain superfamily/Winged helix DNA-binding domain"/>
    <property type="match status" value="1"/>
</dbReference>
<dbReference type="PANTHER" id="PTHR33221">
    <property type="entry name" value="WINGED HELIX-TURN-HELIX TRANSCRIPTIONAL REGULATOR, RRF2 FAMILY"/>
    <property type="match status" value="1"/>
</dbReference>
<dbReference type="PANTHER" id="PTHR33221:SF5">
    <property type="entry name" value="HTH-TYPE TRANSCRIPTIONAL REGULATOR ISCR"/>
    <property type="match status" value="1"/>
</dbReference>
<reference evidence="2 3" key="1">
    <citation type="journal article" date="2011" name="J. Bacteriol.">
        <title>Complete genome sequence of seawater bacterium Glaciecola nitratireducens FR1064T.</title>
        <authorList>
            <person name="Bian F."/>
            <person name="Qin Q.L."/>
            <person name="Xie B.B."/>
            <person name="Shu Y.L."/>
            <person name="Zhang X.Y."/>
            <person name="Yu Y."/>
            <person name="Chen B."/>
            <person name="Chen X.L."/>
            <person name="Zhou B.C."/>
            <person name="Zhang Y.Z."/>
        </authorList>
    </citation>
    <scope>NUCLEOTIDE SEQUENCE [LARGE SCALE GENOMIC DNA]</scope>
    <source>
        <strain evidence="3">JCM 12485 / KCTC 12276 / FR1064</strain>
    </source>
</reference>
<dbReference type="InterPro" id="IPR036390">
    <property type="entry name" value="WH_DNA-bd_sf"/>
</dbReference>
<dbReference type="Pfam" id="PF02082">
    <property type="entry name" value="Rrf2"/>
    <property type="match status" value="1"/>
</dbReference>
<protein>
    <submittedName>
        <fullName evidence="2">Transcriptional regulator, BadM/Rrf2 family</fullName>
    </submittedName>
</protein>
<organism evidence="2 3">
    <name type="scientific">Glaciecola nitratireducens (strain JCM 12485 / KCTC 12276 / FR1064)</name>
    <dbReference type="NCBI Taxonomy" id="1085623"/>
    <lineage>
        <taxon>Bacteria</taxon>
        <taxon>Pseudomonadati</taxon>
        <taxon>Pseudomonadota</taxon>
        <taxon>Gammaproteobacteria</taxon>
        <taxon>Alteromonadales</taxon>
        <taxon>Alteromonadaceae</taxon>
        <taxon>Brumicola</taxon>
    </lineage>
</organism>
<proteinExistence type="predicted"/>
<dbReference type="eggNOG" id="COG1959">
    <property type="taxonomic scope" value="Bacteria"/>
</dbReference>
<dbReference type="EMBL" id="CP003060">
    <property type="protein sequence ID" value="AEP29495.1"/>
    <property type="molecule type" value="Genomic_DNA"/>
</dbReference>
<dbReference type="InterPro" id="IPR000944">
    <property type="entry name" value="Tscrpt_reg_Rrf2"/>
</dbReference>
<accession>G4QGH0</accession>
<sequence length="160" mass="17549">MKITTKGRYAVTAMLDLALHSKHGPVSLAGISQRQDISLSYLEQLFAKLRRSKLVASVRGPGGGYILNKEPDLLSVGEIIGAVNESIDATKCSGKANCSGGQRCLTHNLWEDLSDRISEFLNDISLHELMQKRDVKEVLGRQSCFKATSKETNIDVMNSL</sequence>
<dbReference type="GO" id="GO:0003690">
    <property type="term" value="F:double-stranded DNA binding"/>
    <property type="evidence" value="ECO:0007669"/>
    <property type="project" value="InterPro"/>
</dbReference>
<evidence type="ECO:0000313" key="2">
    <source>
        <dbReference type="EMBL" id="AEP29495.1"/>
    </source>
</evidence>
<name>G4QGH0_GLANF</name>
<keyword evidence="3" id="KW-1185">Reference proteome</keyword>
<dbReference type="InterPro" id="IPR010242">
    <property type="entry name" value="TF_HTH_IscR"/>
</dbReference>
<dbReference type="GO" id="GO:0003700">
    <property type="term" value="F:DNA-binding transcription factor activity"/>
    <property type="evidence" value="ECO:0007669"/>
    <property type="project" value="InterPro"/>
</dbReference>
<dbReference type="STRING" id="1085623.GNIT_1371"/>
<dbReference type="AlphaFoldDB" id="G4QGH0"/>
<keyword evidence="1" id="KW-0238">DNA-binding</keyword>
<evidence type="ECO:0000256" key="1">
    <source>
        <dbReference type="ARBA" id="ARBA00023125"/>
    </source>
</evidence>
<gene>
    <name evidence="2" type="primary">iscR</name>
    <name evidence="2" type="ordered locus">GNIT_1371</name>
</gene>
<dbReference type="RefSeq" id="WP_014108369.1">
    <property type="nucleotide sequence ID" value="NC_016041.1"/>
</dbReference>
<dbReference type="NCBIfam" id="TIGR00738">
    <property type="entry name" value="rrf2_super"/>
    <property type="match status" value="1"/>
</dbReference>
<dbReference type="KEGG" id="gni:GNIT_1371"/>
<dbReference type="PROSITE" id="PS51197">
    <property type="entry name" value="HTH_RRF2_2"/>
    <property type="match status" value="1"/>
</dbReference>
<dbReference type="OrthoDB" id="9808360at2"/>
<evidence type="ECO:0000313" key="3">
    <source>
        <dbReference type="Proteomes" id="UP000009282"/>
    </source>
</evidence>
<dbReference type="NCBIfam" id="TIGR02010">
    <property type="entry name" value="IscR"/>
    <property type="match status" value="1"/>
</dbReference>
<dbReference type="Proteomes" id="UP000009282">
    <property type="component" value="Chromosome"/>
</dbReference>
<dbReference type="FunFam" id="1.10.10.10:FF:000026">
    <property type="entry name" value="HTH-type transcriptional regulator IscR"/>
    <property type="match status" value="1"/>
</dbReference>
<dbReference type="SUPFAM" id="SSF46785">
    <property type="entry name" value="Winged helix' DNA-binding domain"/>
    <property type="match status" value="1"/>
</dbReference>
<dbReference type="InterPro" id="IPR036388">
    <property type="entry name" value="WH-like_DNA-bd_sf"/>
</dbReference>
<dbReference type="HOGENOM" id="CLU_107144_0_0_6"/>